<keyword evidence="4" id="KW-0997">Cell inner membrane</keyword>
<keyword evidence="13" id="KW-1185">Reference proteome</keyword>
<evidence type="ECO:0000256" key="8">
    <source>
        <dbReference type="ARBA" id="ARBA00035655"/>
    </source>
</evidence>
<dbReference type="Proteomes" id="UP001231587">
    <property type="component" value="Unassembled WGS sequence"/>
</dbReference>
<comment type="similarity">
    <text evidence="8">Belongs to the TsuA/YedE (TC 9.B.102) family.</text>
</comment>
<name>A0A9X0YM18_9FLAO</name>
<evidence type="ECO:0000256" key="1">
    <source>
        <dbReference type="ARBA" id="ARBA00004429"/>
    </source>
</evidence>
<evidence type="ECO:0000256" key="4">
    <source>
        <dbReference type="ARBA" id="ARBA00022519"/>
    </source>
</evidence>
<feature type="transmembrane region" description="Helical" evidence="9">
    <location>
        <begin position="124"/>
        <end position="142"/>
    </location>
</feature>
<dbReference type="PANTHER" id="PTHR30574">
    <property type="entry name" value="INNER MEMBRANE PROTEIN YEDE"/>
    <property type="match status" value="1"/>
</dbReference>
<dbReference type="InterPro" id="IPR007272">
    <property type="entry name" value="Sulf_transp_TsuA/YedE"/>
</dbReference>
<feature type="transmembrane region" description="Helical" evidence="9">
    <location>
        <begin position="62"/>
        <end position="81"/>
    </location>
</feature>
<reference evidence="10" key="1">
    <citation type="submission" date="2021-03" db="EMBL/GenBank/DDBJ databases">
        <title>Genomic Encyclopedia of Type Strains, Phase IV (KMG-IV): sequencing the most valuable type-strain genomes for metagenomic binning, comparative biology and taxonomic classification.</title>
        <authorList>
            <person name="Goeker M."/>
        </authorList>
    </citation>
    <scope>NUCLEOTIDE SEQUENCE</scope>
    <source>
        <strain evidence="10">DSM 15523</strain>
        <strain evidence="11 13">DSM 16476</strain>
    </source>
</reference>
<protein>
    <submittedName>
        <fullName evidence="10">Membrane protein YedE/YeeE</fullName>
    </submittedName>
</protein>
<dbReference type="AlphaFoldDB" id="A0A9X0YM18"/>
<accession>A0A9X0YM18</accession>
<evidence type="ECO:0000313" key="13">
    <source>
        <dbReference type="Proteomes" id="UP001231587"/>
    </source>
</evidence>
<evidence type="ECO:0000256" key="2">
    <source>
        <dbReference type="ARBA" id="ARBA00022448"/>
    </source>
</evidence>
<keyword evidence="7 9" id="KW-0472">Membrane</keyword>
<gene>
    <name evidence="10" type="ORF">J2Z56_001636</name>
    <name evidence="11" type="ORF">J2Z57_001759</name>
</gene>
<feature type="transmembrane region" description="Helical" evidence="9">
    <location>
        <begin position="6"/>
        <end position="28"/>
    </location>
</feature>
<evidence type="ECO:0000313" key="12">
    <source>
        <dbReference type="Proteomes" id="UP001138672"/>
    </source>
</evidence>
<keyword evidence="5 9" id="KW-0812">Transmembrane</keyword>
<evidence type="ECO:0000256" key="9">
    <source>
        <dbReference type="SAM" id="Phobius"/>
    </source>
</evidence>
<proteinExistence type="inferred from homology"/>
<evidence type="ECO:0000256" key="5">
    <source>
        <dbReference type="ARBA" id="ARBA00022692"/>
    </source>
</evidence>
<evidence type="ECO:0000256" key="7">
    <source>
        <dbReference type="ARBA" id="ARBA00023136"/>
    </source>
</evidence>
<keyword evidence="6 9" id="KW-1133">Transmembrane helix</keyword>
<evidence type="ECO:0000256" key="3">
    <source>
        <dbReference type="ARBA" id="ARBA00022475"/>
    </source>
</evidence>
<evidence type="ECO:0000256" key="6">
    <source>
        <dbReference type="ARBA" id="ARBA00022989"/>
    </source>
</evidence>
<dbReference type="OrthoDB" id="9814020at2"/>
<sequence>MDFILQPWSWFVSGFLIALLMFVLLLLGKRFGMSSNLRAFCSMCGGGRVSSFFNYNWKKDSWNLFIVIGAMLGGFIASHYLSDGNMPAISTSTKLALQDLNISAVNGYLPEELFSVAALSDVKTWAILIVGGFLVGFGARYAGGCTSGHAISGLSNLQLPSLIAVVGFFIGGLFMVHVLFPFIF</sequence>
<dbReference type="Pfam" id="PF04143">
    <property type="entry name" value="Sulf_transp"/>
    <property type="match status" value="1"/>
</dbReference>
<evidence type="ECO:0000313" key="10">
    <source>
        <dbReference type="EMBL" id="MBP1839712.1"/>
    </source>
</evidence>
<dbReference type="PANTHER" id="PTHR30574:SF1">
    <property type="entry name" value="SULPHUR TRANSPORT DOMAIN-CONTAINING PROTEIN"/>
    <property type="match status" value="1"/>
</dbReference>
<keyword evidence="3" id="KW-1003">Cell membrane</keyword>
<organism evidence="10 12">
    <name type="scientific">Formosa algae</name>
    <dbReference type="NCBI Taxonomy" id="225843"/>
    <lineage>
        <taxon>Bacteria</taxon>
        <taxon>Pseudomonadati</taxon>
        <taxon>Bacteroidota</taxon>
        <taxon>Flavobacteriia</taxon>
        <taxon>Flavobacteriales</taxon>
        <taxon>Flavobacteriaceae</taxon>
        <taxon>Formosa</taxon>
    </lineage>
</organism>
<dbReference type="EMBL" id="JAUSUU010000005">
    <property type="protein sequence ID" value="MDQ0335311.1"/>
    <property type="molecule type" value="Genomic_DNA"/>
</dbReference>
<comment type="subcellular location">
    <subcellularLocation>
        <location evidence="1">Cell inner membrane</location>
        <topology evidence="1">Multi-pass membrane protein</topology>
    </subcellularLocation>
</comment>
<evidence type="ECO:0000313" key="11">
    <source>
        <dbReference type="EMBL" id="MDQ0335311.1"/>
    </source>
</evidence>
<keyword evidence="2" id="KW-0813">Transport</keyword>
<feature type="transmembrane region" description="Helical" evidence="9">
    <location>
        <begin position="162"/>
        <end position="183"/>
    </location>
</feature>
<dbReference type="GO" id="GO:0005886">
    <property type="term" value="C:plasma membrane"/>
    <property type="evidence" value="ECO:0007669"/>
    <property type="project" value="UniProtKB-SubCell"/>
</dbReference>
<dbReference type="EMBL" id="JAGGJQ010000004">
    <property type="protein sequence ID" value="MBP1839712.1"/>
    <property type="molecule type" value="Genomic_DNA"/>
</dbReference>
<dbReference type="RefSeq" id="WP_057781937.1">
    <property type="nucleotide sequence ID" value="NZ_JAGGJQ010000004.1"/>
</dbReference>
<dbReference type="Proteomes" id="UP001138672">
    <property type="component" value="Unassembled WGS sequence"/>
</dbReference>
<comment type="caution">
    <text evidence="10">The sequence shown here is derived from an EMBL/GenBank/DDBJ whole genome shotgun (WGS) entry which is preliminary data.</text>
</comment>